<feature type="transmembrane region" description="Helical" evidence="8">
    <location>
        <begin position="138"/>
        <end position="163"/>
    </location>
</feature>
<feature type="transmembrane region" description="Helical" evidence="8">
    <location>
        <begin position="220"/>
        <end position="243"/>
    </location>
</feature>
<name>A0AAV2HQN2_LYMST</name>
<keyword evidence="3 8" id="KW-1133">Transmembrane helix</keyword>
<proteinExistence type="predicted"/>
<comment type="caution">
    <text evidence="10">The sequence shown here is derived from an EMBL/GenBank/DDBJ whole genome shotgun (WGS) entry which is preliminary data.</text>
</comment>
<keyword evidence="2 8" id="KW-0812">Transmembrane</keyword>
<evidence type="ECO:0000259" key="9">
    <source>
        <dbReference type="PROSITE" id="PS50262"/>
    </source>
</evidence>
<keyword evidence="7" id="KW-0807">Transducer</keyword>
<reference evidence="10 11" key="1">
    <citation type="submission" date="2024-04" db="EMBL/GenBank/DDBJ databases">
        <authorList>
            <consortium name="Genoscope - CEA"/>
            <person name="William W."/>
        </authorList>
    </citation>
    <scope>NUCLEOTIDE SEQUENCE [LARGE SCALE GENOMIC DNA]</scope>
</reference>
<evidence type="ECO:0000256" key="6">
    <source>
        <dbReference type="ARBA" id="ARBA00023170"/>
    </source>
</evidence>
<evidence type="ECO:0000256" key="4">
    <source>
        <dbReference type="ARBA" id="ARBA00023040"/>
    </source>
</evidence>
<dbReference type="GO" id="GO:0004930">
    <property type="term" value="F:G protein-coupled receptor activity"/>
    <property type="evidence" value="ECO:0007669"/>
    <property type="project" value="UniProtKB-KW"/>
</dbReference>
<keyword evidence="6" id="KW-0675">Receptor</keyword>
<evidence type="ECO:0000313" key="11">
    <source>
        <dbReference type="Proteomes" id="UP001497497"/>
    </source>
</evidence>
<dbReference type="AlphaFoldDB" id="A0AAV2HQN2"/>
<dbReference type="SUPFAM" id="SSF81321">
    <property type="entry name" value="Family A G protein-coupled receptor-like"/>
    <property type="match status" value="1"/>
</dbReference>
<evidence type="ECO:0000256" key="5">
    <source>
        <dbReference type="ARBA" id="ARBA00023136"/>
    </source>
</evidence>
<dbReference type="InterPro" id="IPR000276">
    <property type="entry name" value="GPCR_Rhodpsn"/>
</dbReference>
<sequence length="266" mass="30444">MDGFKDCPRRCKCLLAAIIDPATAATVDTFVWEYVFVLNRAMFCISISMVGVISLERLLVVYFPFSASKLLTPCRMKTVSVLMYSINFMFFAPVFFCFTHTWVFDERLNATVAVVVYTEFYQNNMQTILFESFIGHNLIFLGTFVVIVFISSPGIAYKIWAMAKTRQKMTRKPARFDPQLAKMLLVISSACFIFYSPSLIFDTIAYFIPAFVLESQVYNLFQIFTDLLFAISSSANFIIYVTMSTKFSKAYRSLLVCSRRKGNKGN</sequence>
<evidence type="ECO:0000256" key="3">
    <source>
        <dbReference type="ARBA" id="ARBA00022989"/>
    </source>
</evidence>
<keyword evidence="11" id="KW-1185">Reference proteome</keyword>
<dbReference type="GO" id="GO:0005886">
    <property type="term" value="C:plasma membrane"/>
    <property type="evidence" value="ECO:0007669"/>
    <property type="project" value="TreeGrafter"/>
</dbReference>
<comment type="subcellular location">
    <subcellularLocation>
        <location evidence="1">Membrane</location>
        <topology evidence="1">Multi-pass membrane protein</topology>
    </subcellularLocation>
</comment>
<dbReference type="PROSITE" id="PS50262">
    <property type="entry name" value="G_PROTEIN_RECEP_F1_2"/>
    <property type="match status" value="1"/>
</dbReference>
<dbReference type="Proteomes" id="UP001497497">
    <property type="component" value="Unassembled WGS sequence"/>
</dbReference>
<keyword evidence="4" id="KW-0297">G-protein coupled receptor</keyword>
<evidence type="ECO:0000256" key="7">
    <source>
        <dbReference type="ARBA" id="ARBA00023224"/>
    </source>
</evidence>
<dbReference type="PANTHER" id="PTHR24243:SF208">
    <property type="entry name" value="PYROKININ-1 RECEPTOR"/>
    <property type="match status" value="1"/>
</dbReference>
<keyword evidence="5 8" id="KW-0472">Membrane</keyword>
<feature type="transmembrane region" description="Helical" evidence="8">
    <location>
        <begin position="81"/>
        <end position="103"/>
    </location>
</feature>
<evidence type="ECO:0000256" key="8">
    <source>
        <dbReference type="SAM" id="Phobius"/>
    </source>
</evidence>
<feature type="domain" description="G-protein coupled receptors family 1 profile" evidence="9">
    <location>
        <begin position="46"/>
        <end position="240"/>
    </location>
</feature>
<dbReference type="PANTHER" id="PTHR24243">
    <property type="entry name" value="G-PROTEIN COUPLED RECEPTOR"/>
    <property type="match status" value="1"/>
</dbReference>
<feature type="transmembrane region" description="Helical" evidence="8">
    <location>
        <begin position="40"/>
        <end position="60"/>
    </location>
</feature>
<dbReference type="Gene3D" id="1.20.1070.10">
    <property type="entry name" value="Rhodopsin 7-helix transmembrane proteins"/>
    <property type="match status" value="1"/>
</dbReference>
<dbReference type="Pfam" id="PF00001">
    <property type="entry name" value="7tm_1"/>
    <property type="match status" value="1"/>
</dbReference>
<feature type="transmembrane region" description="Helical" evidence="8">
    <location>
        <begin position="184"/>
        <end position="208"/>
    </location>
</feature>
<gene>
    <name evidence="10" type="ORF">GSLYS_00010333001</name>
</gene>
<dbReference type="EMBL" id="CAXITT010000229">
    <property type="protein sequence ID" value="CAL1536420.1"/>
    <property type="molecule type" value="Genomic_DNA"/>
</dbReference>
<evidence type="ECO:0000256" key="2">
    <source>
        <dbReference type="ARBA" id="ARBA00022692"/>
    </source>
</evidence>
<organism evidence="10 11">
    <name type="scientific">Lymnaea stagnalis</name>
    <name type="common">Great pond snail</name>
    <name type="synonym">Helix stagnalis</name>
    <dbReference type="NCBI Taxonomy" id="6523"/>
    <lineage>
        <taxon>Eukaryota</taxon>
        <taxon>Metazoa</taxon>
        <taxon>Spiralia</taxon>
        <taxon>Lophotrochozoa</taxon>
        <taxon>Mollusca</taxon>
        <taxon>Gastropoda</taxon>
        <taxon>Heterobranchia</taxon>
        <taxon>Euthyneura</taxon>
        <taxon>Panpulmonata</taxon>
        <taxon>Hygrophila</taxon>
        <taxon>Lymnaeoidea</taxon>
        <taxon>Lymnaeidae</taxon>
        <taxon>Lymnaea</taxon>
    </lineage>
</organism>
<evidence type="ECO:0000313" key="10">
    <source>
        <dbReference type="EMBL" id="CAL1536420.1"/>
    </source>
</evidence>
<evidence type="ECO:0000256" key="1">
    <source>
        <dbReference type="ARBA" id="ARBA00004141"/>
    </source>
</evidence>
<protein>
    <recommendedName>
        <fullName evidence="9">G-protein coupled receptors family 1 profile domain-containing protein</fullName>
    </recommendedName>
</protein>
<accession>A0AAV2HQN2</accession>
<dbReference type="InterPro" id="IPR017452">
    <property type="entry name" value="GPCR_Rhodpsn_7TM"/>
</dbReference>